<feature type="domain" description="Calcineurin-like phosphoesterase" evidence="5">
    <location>
        <begin position="3"/>
        <end position="197"/>
    </location>
</feature>
<dbReference type="SUPFAM" id="SSF56300">
    <property type="entry name" value="Metallo-dependent phosphatases"/>
    <property type="match status" value="1"/>
</dbReference>
<evidence type="ECO:0000256" key="1">
    <source>
        <dbReference type="ARBA" id="ARBA00022723"/>
    </source>
</evidence>
<evidence type="ECO:0000259" key="5">
    <source>
        <dbReference type="Pfam" id="PF00149"/>
    </source>
</evidence>
<dbReference type="InterPro" id="IPR029052">
    <property type="entry name" value="Metallo-depent_PP-like"/>
</dbReference>
<keyword evidence="7" id="KW-1185">Reference proteome</keyword>
<evidence type="ECO:0000256" key="3">
    <source>
        <dbReference type="ARBA" id="ARBA00023004"/>
    </source>
</evidence>
<evidence type="ECO:0000256" key="4">
    <source>
        <dbReference type="ARBA" id="ARBA00025742"/>
    </source>
</evidence>
<dbReference type="AlphaFoldDB" id="A0AAJ1U808"/>
<reference evidence="6" key="2">
    <citation type="submission" date="2023-04" db="EMBL/GenBank/DDBJ databases">
        <title>'Rhodoalgimonas zhirmunskyi' gen. nov., isolated from a red alga.</title>
        <authorList>
            <person name="Nedashkovskaya O.I."/>
            <person name="Otstavnykh N.Y."/>
            <person name="Bystritskaya E.P."/>
            <person name="Balabanova L.A."/>
            <person name="Isaeva M.P."/>
        </authorList>
    </citation>
    <scope>NUCLEOTIDE SEQUENCE</scope>
    <source>
        <strain evidence="6">10Alg 79</strain>
    </source>
</reference>
<reference evidence="6" key="1">
    <citation type="submission" date="2022-07" db="EMBL/GenBank/DDBJ databases">
        <authorList>
            <person name="Otstavnykh N."/>
            <person name="Isaeva M."/>
            <person name="Bystritskaya E."/>
        </authorList>
    </citation>
    <scope>NUCLEOTIDE SEQUENCE</scope>
    <source>
        <strain evidence="6">10Alg 79</strain>
    </source>
</reference>
<dbReference type="InterPro" id="IPR050884">
    <property type="entry name" value="CNP_phosphodiesterase-III"/>
</dbReference>
<comment type="similarity">
    <text evidence="4">Belongs to the cyclic nucleotide phosphodiesterase class-III family.</text>
</comment>
<accession>A0AAJ1U808</accession>
<dbReference type="PANTHER" id="PTHR42988:SF2">
    <property type="entry name" value="CYCLIC NUCLEOTIDE PHOSPHODIESTERASE CBUA0032-RELATED"/>
    <property type="match status" value="1"/>
</dbReference>
<name>A0AAJ1U808_9RHOB</name>
<organism evidence="6 7">
    <name type="scientific">Rhodalgimonas zhirmunskyi</name>
    <dbReference type="NCBI Taxonomy" id="2964767"/>
    <lineage>
        <taxon>Bacteria</taxon>
        <taxon>Pseudomonadati</taxon>
        <taxon>Pseudomonadota</taxon>
        <taxon>Alphaproteobacteria</taxon>
        <taxon>Rhodobacterales</taxon>
        <taxon>Roseobacteraceae</taxon>
        <taxon>Rhodalgimonas</taxon>
    </lineage>
</organism>
<comment type="caution">
    <text evidence="6">The sequence shown here is derived from an EMBL/GenBank/DDBJ whole genome shotgun (WGS) entry which is preliminary data.</text>
</comment>
<dbReference type="EMBL" id="JANFFA010000001">
    <property type="protein sequence ID" value="MDQ2093405.1"/>
    <property type="molecule type" value="Genomic_DNA"/>
</dbReference>
<keyword evidence="1" id="KW-0479">Metal-binding</keyword>
<dbReference type="GO" id="GO:0046872">
    <property type="term" value="F:metal ion binding"/>
    <property type="evidence" value="ECO:0007669"/>
    <property type="project" value="UniProtKB-KW"/>
</dbReference>
<evidence type="ECO:0000313" key="7">
    <source>
        <dbReference type="Proteomes" id="UP001227162"/>
    </source>
</evidence>
<dbReference type="InterPro" id="IPR004843">
    <property type="entry name" value="Calcineurin-like_PHP"/>
</dbReference>
<dbReference type="Proteomes" id="UP001227162">
    <property type="component" value="Unassembled WGS sequence"/>
</dbReference>
<keyword evidence="2" id="KW-0378">Hydrolase</keyword>
<proteinExistence type="inferred from homology"/>
<dbReference type="RefSeq" id="WP_317624997.1">
    <property type="nucleotide sequence ID" value="NZ_JANFFA010000001.1"/>
</dbReference>
<sequence>MTRFLHITDLHVSAPETDDPGRQTDTVASLDRLLDIATRLDPRPDFIVASGDLTNIGDRASYDLVAARFAALDIPVAMTLGNHDRRDGWHAAFPDHPAAPDGPVDHDMVQAGVHIIALDSSVPGKVAGALDAAQLERAQDMLARHPDLPKLIAVHHPPRIDPDEPLPWATLDADSTEKLAALLKGHNVLAILSGHIHLNRVALWNGIPLVVTMGQQSTVDLTRTDAMAVVEGTGFAICDLLPGGPRITFAPLETGRLIKEIPVERLRAFS</sequence>
<protein>
    <submittedName>
        <fullName evidence="6">Metallophosphoesterase</fullName>
    </submittedName>
</protein>
<evidence type="ECO:0000256" key="2">
    <source>
        <dbReference type="ARBA" id="ARBA00022801"/>
    </source>
</evidence>
<keyword evidence="3" id="KW-0408">Iron</keyword>
<evidence type="ECO:0000313" key="6">
    <source>
        <dbReference type="EMBL" id="MDQ2093405.1"/>
    </source>
</evidence>
<dbReference type="GO" id="GO:0016787">
    <property type="term" value="F:hydrolase activity"/>
    <property type="evidence" value="ECO:0007669"/>
    <property type="project" value="UniProtKB-KW"/>
</dbReference>
<gene>
    <name evidence="6" type="ORF">NOI20_04725</name>
</gene>
<dbReference type="PANTHER" id="PTHR42988">
    <property type="entry name" value="PHOSPHOHYDROLASE"/>
    <property type="match status" value="1"/>
</dbReference>
<dbReference type="Pfam" id="PF00149">
    <property type="entry name" value="Metallophos"/>
    <property type="match status" value="1"/>
</dbReference>
<dbReference type="Gene3D" id="3.60.21.10">
    <property type="match status" value="1"/>
</dbReference>